<reference evidence="1 2" key="1">
    <citation type="journal article" date="2019" name="Genome Biol. Evol.">
        <title>Insights into the evolution of the New World diploid cottons (Gossypium, subgenus Houzingenia) based on genome sequencing.</title>
        <authorList>
            <person name="Grover C.E."/>
            <person name="Arick M.A. 2nd"/>
            <person name="Thrash A."/>
            <person name="Conover J.L."/>
            <person name="Sanders W.S."/>
            <person name="Peterson D.G."/>
            <person name="Frelichowski J.E."/>
            <person name="Scheffler J.A."/>
            <person name="Scheffler B.E."/>
            <person name="Wendel J.F."/>
        </authorList>
    </citation>
    <scope>NUCLEOTIDE SEQUENCE [LARGE SCALE GENOMIC DNA]</scope>
    <source>
        <strain evidence="1">5</strain>
        <tissue evidence="1">Leaf</tissue>
    </source>
</reference>
<dbReference type="EMBL" id="JABEZY010262516">
    <property type="protein sequence ID" value="MBA0754578.1"/>
    <property type="molecule type" value="Genomic_DNA"/>
</dbReference>
<gene>
    <name evidence="1" type="ORF">Gogos_022311</name>
</gene>
<protein>
    <submittedName>
        <fullName evidence="1">Uncharacterized protein</fullName>
    </submittedName>
</protein>
<sequence length="18" mass="2357">MLNMLHTWFIDYQLWKNC</sequence>
<proteinExistence type="predicted"/>
<evidence type="ECO:0000313" key="1">
    <source>
        <dbReference type="EMBL" id="MBA0754578.1"/>
    </source>
</evidence>
<comment type="caution">
    <text evidence="1">The sequence shown here is derived from an EMBL/GenBank/DDBJ whole genome shotgun (WGS) entry which is preliminary data.</text>
</comment>
<dbReference type="AlphaFoldDB" id="A0A7J9D1V0"/>
<keyword evidence="2" id="KW-1185">Reference proteome</keyword>
<accession>A0A7J9D1V0</accession>
<evidence type="ECO:0000313" key="2">
    <source>
        <dbReference type="Proteomes" id="UP000593579"/>
    </source>
</evidence>
<organism evidence="1 2">
    <name type="scientific">Gossypium gossypioides</name>
    <name type="common">Mexican cotton</name>
    <name type="synonym">Selera gossypioides</name>
    <dbReference type="NCBI Taxonomy" id="34282"/>
    <lineage>
        <taxon>Eukaryota</taxon>
        <taxon>Viridiplantae</taxon>
        <taxon>Streptophyta</taxon>
        <taxon>Embryophyta</taxon>
        <taxon>Tracheophyta</taxon>
        <taxon>Spermatophyta</taxon>
        <taxon>Magnoliopsida</taxon>
        <taxon>eudicotyledons</taxon>
        <taxon>Gunneridae</taxon>
        <taxon>Pentapetalae</taxon>
        <taxon>rosids</taxon>
        <taxon>malvids</taxon>
        <taxon>Malvales</taxon>
        <taxon>Malvaceae</taxon>
        <taxon>Malvoideae</taxon>
        <taxon>Gossypium</taxon>
    </lineage>
</organism>
<dbReference type="Proteomes" id="UP000593579">
    <property type="component" value="Unassembled WGS sequence"/>
</dbReference>
<name>A0A7J9D1V0_GOSGO</name>